<evidence type="ECO:0000256" key="1">
    <source>
        <dbReference type="ARBA" id="ARBA00007274"/>
    </source>
</evidence>
<reference evidence="2 3" key="1">
    <citation type="submission" date="2021-08" db="EMBL/GenBank/DDBJ databases">
        <title>Helicobacter spp. isolated from feces of Anatolian Ground Squirrel (Spermophilus xanthoprymnus) in Turkey.</title>
        <authorList>
            <person name="Aydin F."/>
            <person name="Abay S."/>
            <person name="Kayman T."/>
            <person name="Karakaya E."/>
            <person name="Saticioglu I.B."/>
        </authorList>
    </citation>
    <scope>NUCLEOTIDE SEQUENCE [LARGE SCALE GENOMIC DNA]</scope>
    <source>
        <strain evidence="2 3">Faydin-H70</strain>
    </source>
</reference>
<dbReference type="Proteomes" id="UP000700059">
    <property type="component" value="Unassembled WGS sequence"/>
</dbReference>
<dbReference type="EMBL" id="JAIGYQ010000001">
    <property type="protein sequence ID" value="MBX7490171.1"/>
    <property type="molecule type" value="Genomic_DNA"/>
</dbReference>
<proteinExistence type="inferred from homology"/>
<name>A0ABS7JLB0_9HELI</name>
<dbReference type="RefSeq" id="WP_221531420.1">
    <property type="nucleotide sequence ID" value="NZ_JAIGYP010000001.1"/>
</dbReference>
<evidence type="ECO:0000313" key="2">
    <source>
        <dbReference type="EMBL" id="MBX7490171.1"/>
    </source>
</evidence>
<dbReference type="Gene3D" id="2.160.10.10">
    <property type="entry name" value="Hexapeptide repeat proteins"/>
    <property type="match status" value="1"/>
</dbReference>
<comment type="caution">
    <text evidence="2">The sequence shown here is derived from an EMBL/GenBank/DDBJ whole genome shotgun (WGS) entry which is preliminary data.</text>
</comment>
<comment type="similarity">
    <text evidence="1">Belongs to the transferase hexapeptide repeat family.</text>
</comment>
<dbReference type="InterPro" id="IPR050179">
    <property type="entry name" value="Trans_hexapeptide_repeat"/>
</dbReference>
<accession>A0ABS7JLB0</accession>
<dbReference type="PANTHER" id="PTHR43300">
    <property type="entry name" value="ACETYLTRANSFERASE"/>
    <property type="match status" value="1"/>
</dbReference>
<protein>
    <submittedName>
        <fullName evidence="2">CatB-related O-acetyltransferase</fullName>
    </submittedName>
</protein>
<sequence length="373" mass="42570">MQITINAFVLEIFERNNIFNSFNGLSRFAIGDKIIIPDEGFLEEFISFNRGNTLCQMGAFSYSNANIPRTDIKIGRYCSIAWGLNFLHEKHPLHLLTTSSVCYDSNFAPFRKANEEFPHKHEFYLRDFLPAPKETILEDDVYLCTNACLKPGITLHTGCVVGQNALVTKDVPAYAVVGGIPARVLKYRFDEKTIERLLRLEWWKYNFSSFKNINLKLDINAYLDELEKSIQDKKAQILEPKKIDFKELAQISTMQKSIVVEKRLNLSAAAVLRVKNQLSYKLGSAMLDSKGFLKFFKLIFVLKKISKKHKKEKMIYECMLKVNPSLKLAPLEDHPDYKDALLVQESLNYKLGKALIEANNSKWAGGGGFMVSA</sequence>
<dbReference type="SUPFAM" id="SSF51161">
    <property type="entry name" value="Trimeric LpxA-like enzymes"/>
    <property type="match status" value="1"/>
</dbReference>
<evidence type="ECO:0000313" key="3">
    <source>
        <dbReference type="Proteomes" id="UP000700059"/>
    </source>
</evidence>
<organism evidence="2 3">
    <name type="scientific">Helicobacter turcicus</name>
    <dbReference type="NCBI Taxonomy" id="2867412"/>
    <lineage>
        <taxon>Bacteria</taxon>
        <taxon>Pseudomonadati</taxon>
        <taxon>Campylobacterota</taxon>
        <taxon>Epsilonproteobacteria</taxon>
        <taxon>Campylobacterales</taxon>
        <taxon>Helicobacteraceae</taxon>
        <taxon>Helicobacter</taxon>
    </lineage>
</organism>
<dbReference type="PANTHER" id="PTHR43300:SF11">
    <property type="entry name" value="ACETYLTRANSFERASE RV3034C-RELATED"/>
    <property type="match status" value="1"/>
</dbReference>
<dbReference type="CDD" id="cd03349">
    <property type="entry name" value="LbH_XAT"/>
    <property type="match status" value="1"/>
</dbReference>
<keyword evidence="3" id="KW-1185">Reference proteome</keyword>
<dbReference type="InterPro" id="IPR011004">
    <property type="entry name" value="Trimer_LpxA-like_sf"/>
</dbReference>
<gene>
    <name evidence="2" type="ORF">K4G57_01580</name>
</gene>